<evidence type="ECO:0000256" key="2">
    <source>
        <dbReference type="SAM" id="SignalP"/>
    </source>
</evidence>
<feature type="chain" id="PRO_5047187866" description="Secreted protein" evidence="2">
    <location>
        <begin position="31"/>
        <end position="74"/>
    </location>
</feature>
<protein>
    <recommendedName>
        <fullName evidence="5">Secreted protein</fullName>
    </recommendedName>
</protein>
<evidence type="ECO:0000313" key="4">
    <source>
        <dbReference type="Proteomes" id="UP001597541"/>
    </source>
</evidence>
<name>A0ABW5PN07_9BACL</name>
<sequence>MYRYWKSSGIVAKSVLGIALLTAAAGCNNAGPEIQQEQQEDLIDEREDDTLNTPGGEYRQEQQEDRMDEEEDAR</sequence>
<dbReference type="Proteomes" id="UP001597541">
    <property type="component" value="Unassembled WGS sequence"/>
</dbReference>
<keyword evidence="4" id="KW-1185">Reference proteome</keyword>
<organism evidence="3 4">
    <name type="scientific">Paenibacillus gansuensis</name>
    <dbReference type="NCBI Taxonomy" id="306542"/>
    <lineage>
        <taxon>Bacteria</taxon>
        <taxon>Bacillati</taxon>
        <taxon>Bacillota</taxon>
        <taxon>Bacilli</taxon>
        <taxon>Bacillales</taxon>
        <taxon>Paenibacillaceae</taxon>
        <taxon>Paenibacillus</taxon>
    </lineage>
</organism>
<dbReference type="EMBL" id="JBHUME010000020">
    <property type="protein sequence ID" value="MFD2615642.1"/>
    <property type="molecule type" value="Genomic_DNA"/>
</dbReference>
<feature type="region of interest" description="Disordered" evidence="1">
    <location>
        <begin position="28"/>
        <end position="74"/>
    </location>
</feature>
<keyword evidence="2" id="KW-0732">Signal</keyword>
<proteinExistence type="predicted"/>
<reference evidence="4" key="1">
    <citation type="journal article" date="2019" name="Int. J. Syst. Evol. Microbiol.">
        <title>The Global Catalogue of Microorganisms (GCM) 10K type strain sequencing project: providing services to taxonomists for standard genome sequencing and annotation.</title>
        <authorList>
            <consortium name="The Broad Institute Genomics Platform"/>
            <consortium name="The Broad Institute Genome Sequencing Center for Infectious Disease"/>
            <person name="Wu L."/>
            <person name="Ma J."/>
        </authorList>
    </citation>
    <scope>NUCLEOTIDE SEQUENCE [LARGE SCALE GENOMIC DNA]</scope>
    <source>
        <strain evidence="4">KCTC 3950</strain>
    </source>
</reference>
<comment type="caution">
    <text evidence="3">The sequence shown here is derived from an EMBL/GenBank/DDBJ whole genome shotgun (WGS) entry which is preliminary data.</text>
</comment>
<accession>A0ABW5PN07</accession>
<feature type="signal peptide" evidence="2">
    <location>
        <begin position="1"/>
        <end position="30"/>
    </location>
</feature>
<dbReference type="PROSITE" id="PS51257">
    <property type="entry name" value="PROKAR_LIPOPROTEIN"/>
    <property type="match status" value="1"/>
</dbReference>
<gene>
    <name evidence="3" type="ORF">ACFSUF_24860</name>
</gene>
<evidence type="ECO:0000256" key="1">
    <source>
        <dbReference type="SAM" id="MobiDB-lite"/>
    </source>
</evidence>
<evidence type="ECO:0008006" key="5">
    <source>
        <dbReference type="Google" id="ProtNLM"/>
    </source>
</evidence>
<feature type="compositionally biased region" description="Acidic residues" evidence="1">
    <location>
        <begin position="38"/>
        <end position="50"/>
    </location>
</feature>
<evidence type="ECO:0000313" key="3">
    <source>
        <dbReference type="EMBL" id="MFD2615642.1"/>
    </source>
</evidence>
<dbReference type="RefSeq" id="WP_377607727.1">
    <property type="nucleotide sequence ID" value="NZ_JBHUME010000020.1"/>
</dbReference>